<reference evidence="4" key="1">
    <citation type="submission" date="2017-02" db="UniProtKB">
        <authorList>
            <consortium name="WormBaseParasite"/>
        </authorList>
    </citation>
    <scope>IDENTIFICATION</scope>
</reference>
<name>A0A0R3X2T5_HYDTA</name>
<dbReference type="AlphaFoldDB" id="A0A0R3X2T5"/>
<keyword evidence="1" id="KW-0472">Membrane</keyword>
<keyword evidence="3" id="KW-1185">Reference proteome</keyword>
<dbReference type="WBParaSite" id="TTAC_0000762201-mRNA-1">
    <property type="protein sequence ID" value="TTAC_0000762201-mRNA-1"/>
    <property type="gene ID" value="TTAC_0000762201"/>
</dbReference>
<accession>A0A0R3X2T5</accession>
<dbReference type="EMBL" id="UYWX01020387">
    <property type="protein sequence ID" value="VDM32017.1"/>
    <property type="molecule type" value="Genomic_DNA"/>
</dbReference>
<sequence>MGFLTCSFNFGLYTKLFKLFAGSILLITICLVGLLLILLFPYLAGDNVGSIMSKNLKDNYGDSALITATWDYLQSYLLCCAVDNNGWDAWRYSKWFQDQNSLLLDDIDTIPG</sequence>
<feature type="transmembrane region" description="Helical" evidence="1">
    <location>
        <begin position="20"/>
        <end position="44"/>
    </location>
</feature>
<organism evidence="4">
    <name type="scientific">Hydatigena taeniaeformis</name>
    <name type="common">Feline tapeworm</name>
    <name type="synonym">Taenia taeniaeformis</name>
    <dbReference type="NCBI Taxonomy" id="6205"/>
    <lineage>
        <taxon>Eukaryota</taxon>
        <taxon>Metazoa</taxon>
        <taxon>Spiralia</taxon>
        <taxon>Lophotrochozoa</taxon>
        <taxon>Platyhelminthes</taxon>
        <taxon>Cestoda</taxon>
        <taxon>Eucestoda</taxon>
        <taxon>Cyclophyllidea</taxon>
        <taxon>Taeniidae</taxon>
        <taxon>Hydatigera</taxon>
    </lineage>
</organism>
<gene>
    <name evidence="2" type="ORF">TTAC_LOCUS7607</name>
</gene>
<keyword evidence="1" id="KW-1133">Transmembrane helix</keyword>
<evidence type="ECO:0000313" key="4">
    <source>
        <dbReference type="WBParaSite" id="TTAC_0000762201-mRNA-1"/>
    </source>
</evidence>
<evidence type="ECO:0000256" key="1">
    <source>
        <dbReference type="SAM" id="Phobius"/>
    </source>
</evidence>
<protein>
    <submittedName>
        <fullName evidence="4">Ion_trans domain-containing protein</fullName>
    </submittedName>
</protein>
<dbReference type="OrthoDB" id="438211at2759"/>
<dbReference type="Proteomes" id="UP000274429">
    <property type="component" value="Unassembled WGS sequence"/>
</dbReference>
<evidence type="ECO:0000313" key="2">
    <source>
        <dbReference type="EMBL" id="VDM32017.1"/>
    </source>
</evidence>
<proteinExistence type="predicted"/>
<dbReference type="STRING" id="6205.A0A0R3X2T5"/>
<keyword evidence="1" id="KW-0812">Transmembrane</keyword>
<evidence type="ECO:0000313" key="3">
    <source>
        <dbReference type="Proteomes" id="UP000274429"/>
    </source>
</evidence>
<reference evidence="2 3" key="2">
    <citation type="submission" date="2018-11" db="EMBL/GenBank/DDBJ databases">
        <authorList>
            <consortium name="Pathogen Informatics"/>
        </authorList>
    </citation>
    <scope>NUCLEOTIDE SEQUENCE [LARGE SCALE GENOMIC DNA]</scope>
</reference>